<evidence type="ECO:0000313" key="2">
    <source>
        <dbReference type="EMBL" id="ACN36124.1"/>
    </source>
</evidence>
<name>C0PLQ8_MAIZE</name>
<sequence length="167" mass="17813">MSHGYNYNAGQEYILLTILVLCNDGIFHLVPKLTNLSPRIPCIGNQLKKRNNQNHGSSSSSPHLGILGGKARLEVAIEAVAGARGEGADAEWTVGDVAVDGVAARRRDAHPVRAPAAGAHRAHLEPPHQPPPVPVLDAAVQERLPQPRRPCRRLRHIAAAAVGTSLL</sequence>
<proteinExistence type="evidence at transcript level"/>
<protein>
    <submittedName>
        <fullName evidence="2">Uncharacterized protein</fullName>
    </submittedName>
</protein>
<dbReference type="AlphaFoldDB" id="C0PLQ8"/>
<evidence type="ECO:0000256" key="1">
    <source>
        <dbReference type="SAM" id="MobiDB-lite"/>
    </source>
</evidence>
<reference evidence="2" key="1">
    <citation type="journal article" date="2009" name="PLoS Genet.">
        <title>Sequencing, mapping, and analysis of 27,455 maize full-length cDNAs.</title>
        <authorList>
            <person name="Soderlund C."/>
            <person name="Descour A."/>
            <person name="Kudrna D."/>
            <person name="Bomhoff M."/>
            <person name="Boyd L."/>
            <person name="Currie J."/>
            <person name="Angelova A."/>
            <person name="Collura K."/>
            <person name="Wissotski M."/>
            <person name="Ashley E."/>
            <person name="Morrow D."/>
            <person name="Fernandes J."/>
            <person name="Walbot V."/>
            <person name="Yu Y."/>
        </authorList>
    </citation>
    <scope>NUCLEOTIDE SEQUENCE</scope>
    <source>
        <strain evidence="2">B73</strain>
    </source>
</reference>
<dbReference type="EMBL" id="BT069227">
    <property type="protein sequence ID" value="ACN36124.1"/>
    <property type="molecule type" value="mRNA"/>
</dbReference>
<reference evidence="2" key="2">
    <citation type="submission" date="2012-06" db="EMBL/GenBank/DDBJ databases">
        <authorList>
            <person name="Yu Y."/>
            <person name="Currie J."/>
            <person name="Lomeli R."/>
            <person name="Angelova A."/>
            <person name="Collura K."/>
            <person name="Wissotski M."/>
            <person name="Campos D."/>
            <person name="Kudrna D."/>
            <person name="Golser W."/>
            <person name="Ashely E."/>
            <person name="Descour A."/>
            <person name="Fernandes J."/>
            <person name="Soderlund C."/>
            <person name="Walbot V."/>
        </authorList>
    </citation>
    <scope>NUCLEOTIDE SEQUENCE</scope>
    <source>
        <strain evidence="2">B73</strain>
    </source>
</reference>
<organism evidence="2">
    <name type="scientific">Zea mays</name>
    <name type="common">Maize</name>
    <dbReference type="NCBI Taxonomy" id="4577"/>
    <lineage>
        <taxon>Eukaryota</taxon>
        <taxon>Viridiplantae</taxon>
        <taxon>Streptophyta</taxon>
        <taxon>Embryophyta</taxon>
        <taxon>Tracheophyta</taxon>
        <taxon>Spermatophyta</taxon>
        <taxon>Magnoliopsida</taxon>
        <taxon>Liliopsida</taxon>
        <taxon>Poales</taxon>
        <taxon>Poaceae</taxon>
        <taxon>PACMAD clade</taxon>
        <taxon>Panicoideae</taxon>
        <taxon>Andropogonodae</taxon>
        <taxon>Andropogoneae</taxon>
        <taxon>Tripsacinae</taxon>
        <taxon>Zea</taxon>
    </lineage>
</organism>
<feature type="region of interest" description="Disordered" evidence="1">
    <location>
        <begin position="109"/>
        <end position="132"/>
    </location>
</feature>
<accession>C0PLQ8</accession>